<keyword evidence="1" id="KW-0997">Cell inner membrane</keyword>
<dbReference type="PANTHER" id="PTHR12526">
    <property type="entry name" value="GLYCOSYLTRANSFERASE"/>
    <property type="match status" value="1"/>
</dbReference>
<name>A0A246F7F0_PSENT</name>
<keyword evidence="1" id="KW-1003">Cell membrane</keyword>
<evidence type="ECO:0000259" key="4">
    <source>
        <dbReference type="Pfam" id="PF00535"/>
    </source>
</evidence>
<dbReference type="SUPFAM" id="SSF53448">
    <property type="entry name" value="Nucleotide-diphospho-sugar transferases"/>
    <property type="match status" value="1"/>
</dbReference>
<dbReference type="GO" id="GO:0016757">
    <property type="term" value="F:glycosyltransferase activity"/>
    <property type="evidence" value="ECO:0007669"/>
    <property type="project" value="UniProtKB-KW"/>
</dbReference>
<organism evidence="5 6">
    <name type="scientific">Pseudomonas nitroreducens</name>
    <dbReference type="NCBI Taxonomy" id="46680"/>
    <lineage>
        <taxon>Bacteria</taxon>
        <taxon>Pseudomonadati</taxon>
        <taxon>Pseudomonadota</taxon>
        <taxon>Gammaproteobacteria</taxon>
        <taxon>Pseudomonadales</taxon>
        <taxon>Pseudomonadaceae</taxon>
        <taxon>Pseudomonas</taxon>
    </lineage>
</organism>
<evidence type="ECO:0000256" key="1">
    <source>
        <dbReference type="ARBA" id="ARBA00022519"/>
    </source>
</evidence>
<dbReference type="Gene3D" id="3.90.550.10">
    <property type="entry name" value="Spore Coat Polysaccharide Biosynthesis Protein SpsA, Chain A"/>
    <property type="match status" value="1"/>
</dbReference>
<proteinExistence type="predicted"/>
<gene>
    <name evidence="5" type="ORF">CEG18_20515</name>
</gene>
<accession>A0A246F7F0</accession>
<dbReference type="EMBL" id="NJBA01000007">
    <property type="protein sequence ID" value="OWP49124.1"/>
    <property type="molecule type" value="Genomic_DNA"/>
</dbReference>
<feature type="domain" description="Glycosyltransferase 2-like" evidence="4">
    <location>
        <begin position="6"/>
        <end position="128"/>
    </location>
</feature>
<keyword evidence="1" id="KW-0472">Membrane</keyword>
<dbReference type="InterPro" id="IPR029044">
    <property type="entry name" value="Nucleotide-diphossugar_trans"/>
</dbReference>
<dbReference type="InterPro" id="IPR001173">
    <property type="entry name" value="Glyco_trans_2-like"/>
</dbReference>
<dbReference type="AlphaFoldDB" id="A0A246F7F0"/>
<comment type="caution">
    <text evidence="5">The sequence shown here is derived from an EMBL/GenBank/DDBJ whole genome shotgun (WGS) entry which is preliminary data.</text>
</comment>
<reference evidence="5 6" key="1">
    <citation type="submission" date="2017-06" db="EMBL/GenBank/DDBJ databases">
        <title>Draft genome of Pseudomonas nitroreducens DF05.</title>
        <authorList>
            <person name="Iyer R."/>
        </authorList>
    </citation>
    <scope>NUCLEOTIDE SEQUENCE [LARGE SCALE GENOMIC DNA]</scope>
    <source>
        <strain evidence="5 6">DF05</strain>
    </source>
</reference>
<dbReference type="CDD" id="cd03801">
    <property type="entry name" value="GT4_PimA-like"/>
    <property type="match status" value="1"/>
</dbReference>
<dbReference type="Pfam" id="PF13692">
    <property type="entry name" value="Glyco_trans_1_4"/>
    <property type="match status" value="1"/>
</dbReference>
<dbReference type="SUPFAM" id="SSF53756">
    <property type="entry name" value="UDP-Glycosyltransferase/glycogen phosphorylase"/>
    <property type="match status" value="1"/>
</dbReference>
<sequence>MKMDVSIVLNIHRESLYLRPTLYSLDACASEAARHGITVELVAVFDRSDAATLAVFQSTPLKSFTAIKTTEVDVGSLGLARNAGIELADGEFVWTADADDLAARNAIVQLVQTARKHPDKNVAVFIEYLAAFGSHYHVGRYFGSEWLTAADFAFQHPYVSRIFVRTSVFKELRYLDLKVTTGFAYEDWDFNCRLLAAGFTFLVAPRTVFFYRQRGDSLLKQANAVSARLIPHLPLFEPSYFRDLMVRARDEHPDWEGFLRERQYLHQRNFAQELLALEGMAGDIAEAAALDPEIEPQRIENSPSYCPIPWDGQHWGFRLERLYGLLGPRPFTDIVLLPWLKPGGAEKYILQILDSLQSQGISKRILVLTGQAASKHEWVSLLPKGSVFVDLFNAFPSLNDTDRSALAVRAILATATRDARLHLKASGFAHNVMDSFGPALSVSLETVYYRFCDDNHSWRDYRVPSAWGAKFLRRNISFIDKFVSDCQSIIQKDSEFLGEQDSKYHVIYARCNTSRELSPSAEKPRMRLLWASRVSTQKRPDLICLAVEALRRSIPDMCIDVYGHIEAPYCTTLFDAPGLTWKGEFSKFTDLPIDQYDALLYTSAFDGLPNIILEAMGAGLPVIAPDIGGISEAVLDGKTGYLVPNLVDEVALAGAYVEAVKRMYDQWPLTSSVRENARILIQERHGEHEFAQRVSEVF</sequence>
<evidence type="ECO:0000256" key="2">
    <source>
        <dbReference type="ARBA" id="ARBA00022676"/>
    </source>
</evidence>
<evidence type="ECO:0000313" key="6">
    <source>
        <dbReference type="Proteomes" id="UP000198145"/>
    </source>
</evidence>
<evidence type="ECO:0000256" key="3">
    <source>
        <dbReference type="ARBA" id="ARBA00022679"/>
    </source>
</evidence>
<keyword evidence="2" id="KW-0328">Glycosyltransferase</keyword>
<dbReference type="Gene3D" id="3.40.50.2000">
    <property type="entry name" value="Glycogen Phosphorylase B"/>
    <property type="match status" value="1"/>
</dbReference>
<dbReference type="Proteomes" id="UP000198145">
    <property type="component" value="Unassembled WGS sequence"/>
</dbReference>
<dbReference type="PANTHER" id="PTHR12526:SF510">
    <property type="entry name" value="D-INOSITOL 3-PHOSPHATE GLYCOSYLTRANSFERASE"/>
    <property type="match status" value="1"/>
</dbReference>
<evidence type="ECO:0000313" key="5">
    <source>
        <dbReference type="EMBL" id="OWP49124.1"/>
    </source>
</evidence>
<protein>
    <recommendedName>
        <fullName evidence="4">Glycosyltransferase 2-like domain-containing protein</fullName>
    </recommendedName>
</protein>
<dbReference type="Pfam" id="PF00535">
    <property type="entry name" value="Glycos_transf_2"/>
    <property type="match status" value="1"/>
</dbReference>
<keyword evidence="3" id="KW-0808">Transferase</keyword>